<keyword evidence="5 9" id="KW-1133">Transmembrane helix</keyword>
<keyword evidence="3 9" id="KW-0812">Transmembrane</keyword>
<evidence type="ECO:0000256" key="7">
    <source>
        <dbReference type="ARBA" id="ARBA00023170"/>
    </source>
</evidence>
<dbReference type="GO" id="GO:0005549">
    <property type="term" value="F:odorant binding"/>
    <property type="evidence" value="ECO:0007669"/>
    <property type="project" value="InterPro"/>
</dbReference>
<keyword evidence="11" id="KW-1185">Reference proteome</keyword>
<feature type="transmembrane region" description="Helical" evidence="9">
    <location>
        <begin position="130"/>
        <end position="151"/>
    </location>
</feature>
<protein>
    <submittedName>
        <fullName evidence="10">Uncharacterized protein</fullName>
    </submittedName>
</protein>
<evidence type="ECO:0000256" key="9">
    <source>
        <dbReference type="SAM" id="Phobius"/>
    </source>
</evidence>
<evidence type="ECO:0000256" key="1">
    <source>
        <dbReference type="ARBA" id="ARBA00004141"/>
    </source>
</evidence>
<evidence type="ECO:0000256" key="3">
    <source>
        <dbReference type="ARBA" id="ARBA00022692"/>
    </source>
</evidence>
<accession>A0A9N9ZWV0</accession>
<evidence type="ECO:0000256" key="2">
    <source>
        <dbReference type="ARBA" id="ARBA00022606"/>
    </source>
</evidence>
<keyword evidence="8" id="KW-0807">Transducer</keyword>
<evidence type="ECO:0000313" key="10">
    <source>
        <dbReference type="EMBL" id="CAH0380818.1"/>
    </source>
</evidence>
<keyword evidence="4" id="KW-0552">Olfaction</keyword>
<dbReference type="GO" id="GO:0004984">
    <property type="term" value="F:olfactory receptor activity"/>
    <property type="evidence" value="ECO:0007669"/>
    <property type="project" value="InterPro"/>
</dbReference>
<keyword evidence="7" id="KW-0675">Receptor</keyword>
<dbReference type="Proteomes" id="UP001152759">
    <property type="component" value="Chromosome 1"/>
</dbReference>
<dbReference type="AlphaFoldDB" id="A0A9N9ZWV0"/>
<keyword evidence="2" id="KW-0716">Sensory transduction</keyword>
<organism evidence="10 11">
    <name type="scientific">Bemisia tabaci</name>
    <name type="common">Sweetpotato whitefly</name>
    <name type="synonym">Aleurodes tabaci</name>
    <dbReference type="NCBI Taxonomy" id="7038"/>
    <lineage>
        <taxon>Eukaryota</taxon>
        <taxon>Metazoa</taxon>
        <taxon>Ecdysozoa</taxon>
        <taxon>Arthropoda</taxon>
        <taxon>Hexapoda</taxon>
        <taxon>Insecta</taxon>
        <taxon>Pterygota</taxon>
        <taxon>Neoptera</taxon>
        <taxon>Paraneoptera</taxon>
        <taxon>Hemiptera</taxon>
        <taxon>Sternorrhyncha</taxon>
        <taxon>Aleyrodoidea</taxon>
        <taxon>Aleyrodidae</taxon>
        <taxon>Aleyrodinae</taxon>
        <taxon>Bemisia</taxon>
    </lineage>
</organism>
<evidence type="ECO:0000256" key="6">
    <source>
        <dbReference type="ARBA" id="ARBA00023136"/>
    </source>
</evidence>
<proteinExistence type="predicted"/>
<gene>
    <name evidence="10" type="ORF">BEMITA_LOCUS530</name>
</gene>
<dbReference type="GO" id="GO:0016020">
    <property type="term" value="C:membrane"/>
    <property type="evidence" value="ECO:0007669"/>
    <property type="project" value="UniProtKB-SubCell"/>
</dbReference>
<name>A0A9N9ZWV0_BEMTA</name>
<dbReference type="GO" id="GO:0007165">
    <property type="term" value="P:signal transduction"/>
    <property type="evidence" value="ECO:0007669"/>
    <property type="project" value="UniProtKB-KW"/>
</dbReference>
<sequence length="212" mass="24128">MMSTRAKFEFLRTYLLNDRQWQLSQSEASPQPLKTLGKGMQIESIYDPFSLSKKGFGDIFDVRCQKIKQGIEDWQKLRGHSKLILESFTLYFGAAYASVMITNAIMAYAAVYALRHSESAGKKISETTMYFAYVMAGSGHLLLTCFNATLFRDTYDGLKFSLSENDWCEKSIEHKKLLLNFRSAMNSSLKMKAFSVISMNLECFTQVSIFPG</sequence>
<evidence type="ECO:0000256" key="4">
    <source>
        <dbReference type="ARBA" id="ARBA00022725"/>
    </source>
</evidence>
<keyword evidence="6 9" id="KW-0472">Membrane</keyword>
<dbReference type="InterPro" id="IPR004117">
    <property type="entry name" value="7tm6_olfct_rcpt"/>
</dbReference>
<evidence type="ECO:0000313" key="11">
    <source>
        <dbReference type="Proteomes" id="UP001152759"/>
    </source>
</evidence>
<feature type="transmembrane region" description="Helical" evidence="9">
    <location>
        <begin position="88"/>
        <end position="110"/>
    </location>
</feature>
<reference evidence="10" key="1">
    <citation type="submission" date="2021-12" db="EMBL/GenBank/DDBJ databases">
        <authorList>
            <person name="King R."/>
        </authorList>
    </citation>
    <scope>NUCLEOTIDE SEQUENCE</scope>
</reference>
<dbReference type="Pfam" id="PF02949">
    <property type="entry name" value="7tm_6"/>
    <property type="match status" value="1"/>
</dbReference>
<comment type="subcellular location">
    <subcellularLocation>
        <location evidence="1">Membrane</location>
        <topology evidence="1">Multi-pass membrane protein</topology>
    </subcellularLocation>
</comment>
<evidence type="ECO:0000256" key="8">
    <source>
        <dbReference type="ARBA" id="ARBA00023224"/>
    </source>
</evidence>
<evidence type="ECO:0000256" key="5">
    <source>
        <dbReference type="ARBA" id="ARBA00022989"/>
    </source>
</evidence>
<dbReference type="EMBL" id="OU963862">
    <property type="protein sequence ID" value="CAH0380818.1"/>
    <property type="molecule type" value="Genomic_DNA"/>
</dbReference>